<keyword evidence="2" id="KW-0547">Nucleotide-binding</keyword>
<dbReference type="PANTHER" id="PTHR45772:SF7">
    <property type="entry name" value="AMINO ACID ABC TRANSPORTER ATP-BINDING PROTEIN"/>
    <property type="match status" value="1"/>
</dbReference>
<dbReference type="InterPro" id="IPR003439">
    <property type="entry name" value="ABC_transporter-like_ATP-bd"/>
</dbReference>
<dbReference type="InterPro" id="IPR032823">
    <property type="entry name" value="BCA_ABC_TP_C"/>
</dbReference>
<keyword evidence="1" id="KW-0813">Transport</keyword>
<dbReference type="SMART" id="SM00382">
    <property type="entry name" value="AAA"/>
    <property type="match status" value="1"/>
</dbReference>
<evidence type="ECO:0000256" key="3">
    <source>
        <dbReference type="ARBA" id="ARBA00022840"/>
    </source>
</evidence>
<dbReference type="InterPro" id="IPR003593">
    <property type="entry name" value="AAA+_ATPase"/>
</dbReference>
<comment type="caution">
    <text evidence="5">The sequence shown here is derived from an EMBL/GenBank/DDBJ whole genome shotgun (WGS) entry which is preliminary data.</text>
</comment>
<dbReference type="Pfam" id="PF12399">
    <property type="entry name" value="BCA_ABC_TP_C"/>
    <property type="match status" value="1"/>
</dbReference>
<dbReference type="EMBL" id="QNRK01000029">
    <property type="protein sequence ID" value="RBP07099.1"/>
    <property type="molecule type" value="Genomic_DNA"/>
</dbReference>
<sequence>MSHPTTMLLTARDIHKRFGALVVLEGVDFSVAHDEAVGIVGPNGAGKTTLLSILSGAQPSSSGAVAYRERDVTTLDSAARCRLGIVRTHQIPRPFGGMTVFENVFVAAANGRCKRAEAYDRVVDALALCGMSEVANRRAETLGLLDRKRLELARALGADPGLLLLDEIGGGLTDAEASELVEAIQELRRRRIAVVWIEHIVHILLQVVDRLVCMDAGRVIADGEPRAVMADPAVVEAYLGGDVHGAA</sequence>
<evidence type="ECO:0000313" key="6">
    <source>
        <dbReference type="Proteomes" id="UP000253529"/>
    </source>
</evidence>
<dbReference type="GO" id="GO:1903805">
    <property type="term" value="P:L-valine import across plasma membrane"/>
    <property type="evidence" value="ECO:0007669"/>
    <property type="project" value="TreeGrafter"/>
</dbReference>
<dbReference type="SUPFAM" id="SSF52540">
    <property type="entry name" value="P-loop containing nucleoside triphosphate hydrolases"/>
    <property type="match status" value="1"/>
</dbReference>
<keyword evidence="3 5" id="KW-0067">ATP-binding</keyword>
<gene>
    <name evidence="5" type="ORF">DFR50_12929</name>
</gene>
<dbReference type="Proteomes" id="UP000253529">
    <property type="component" value="Unassembled WGS sequence"/>
</dbReference>
<dbReference type="Gene3D" id="3.40.50.300">
    <property type="entry name" value="P-loop containing nucleotide triphosphate hydrolases"/>
    <property type="match status" value="1"/>
</dbReference>
<dbReference type="GO" id="GO:1903806">
    <property type="term" value="P:L-isoleucine import across plasma membrane"/>
    <property type="evidence" value="ECO:0007669"/>
    <property type="project" value="TreeGrafter"/>
</dbReference>
<dbReference type="GO" id="GO:0015192">
    <property type="term" value="F:L-phenylalanine transmembrane transporter activity"/>
    <property type="evidence" value="ECO:0007669"/>
    <property type="project" value="TreeGrafter"/>
</dbReference>
<accession>A0A366F042</accession>
<name>A0A366F042_9HYPH</name>
<dbReference type="RefSeq" id="WP_113891472.1">
    <property type="nucleotide sequence ID" value="NZ_QNRK01000029.1"/>
</dbReference>
<protein>
    <submittedName>
        <fullName evidence="5">Amino acid/amide ABC transporter ATP-binding protein 1 (HAAT family)</fullName>
    </submittedName>
</protein>
<dbReference type="PROSITE" id="PS50893">
    <property type="entry name" value="ABC_TRANSPORTER_2"/>
    <property type="match status" value="1"/>
</dbReference>
<keyword evidence="6" id="KW-1185">Reference proteome</keyword>
<dbReference type="CDD" id="cd03219">
    <property type="entry name" value="ABC_Mj1267_LivG_branched"/>
    <property type="match status" value="1"/>
</dbReference>
<evidence type="ECO:0000259" key="4">
    <source>
        <dbReference type="PROSITE" id="PS50893"/>
    </source>
</evidence>
<dbReference type="InterPro" id="IPR051120">
    <property type="entry name" value="ABC_AA/LPS_Transport"/>
</dbReference>
<dbReference type="Pfam" id="PF00005">
    <property type="entry name" value="ABC_tran"/>
    <property type="match status" value="1"/>
</dbReference>
<dbReference type="GO" id="GO:0005524">
    <property type="term" value="F:ATP binding"/>
    <property type="evidence" value="ECO:0007669"/>
    <property type="project" value="UniProtKB-KW"/>
</dbReference>
<dbReference type="InterPro" id="IPR027417">
    <property type="entry name" value="P-loop_NTPase"/>
</dbReference>
<dbReference type="GO" id="GO:0005886">
    <property type="term" value="C:plasma membrane"/>
    <property type="evidence" value="ECO:0007669"/>
    <property type="project" value="TreeGrafter"/>
</dbReference>
<dbReference type="GO" id="GO:0005304">
    <property type="term" value="F:L-valine transmembrane transporter activity"/>
    <property type="evidence" value="ECO:0007669"/>
    <property type="project" value="TreeGrafter"/>
</dbReference>
<evidence type="ECO:0000256" key="2">
    <source>
        <dbReference type="ARBA" id="ARBA00022741"/>
    </source>
</evidence>
<reference evidence="5 6" key="1">
    <citation type="submission" date="2018-06" db="EMBL/GenBank/DDBJ databases">
        <title>Genomic Encyclopedia of Type Strains, Phase IV (KMG-IV): sequencing the most valuable type-strain genomes for metagenomic binning, comparative biology and taxonomic classification.</title>
        <authorList>
            <person name="Goeker M."/>
        </authorList>
    </citation>
    <scope>NUCLEOTIDE SEQUENCE [LARGE SCALE GENOMIC DNA]</scope>
    <source>
        <strain evidence="5 6">DSM 24875</strain>
    </source>
</reference>
<dbReference type="GO" id="GO:0015808">
    <property type="term" value="P:L-alanine transport"/>
    <property type="evidence" value="ECO:0007669"/>
    <property type="project" value="TreeGrafter"/>
</dbReference>
<dbReference type="AlphaFoldDB" id="A0A366F042"/>
<dbReference type="OrthoDB" id="9779872at2"/>
<dbReference type="GO" id="GO:0016887">
    <property type="term" value="F:ATP hydrolysis activity"/>
    <property type="evidence" value="ECO:0007669"/>
    <property type="project" value="InterPro"/>
</dbReference>
<proteinExistence type="predicted"/>
<evidence type="ECO:0000256" key="1">
    <source>
        <dbReference type="ARBA" id="ARBA00022448"/>
    </source>
</evidence>
<feature type="domain" description="ABC transporter" evidence="4">
    <location>
        <begin position="9"/>
        <end position="241"/>
    </location>
</feature>
<dbReference type="PANTHER" id="PTHR45772">
    <property type="entry name" value="CONSERVED COMPONENT OF ABC TRANSPORTER FOR NATURAL AMINO ACIDS-RELATED"/>
    <property type="match status" value="1"/>
</dbReference>
<evidence type="ECO:0000313" key="5">
    <source>
        <dbReference type="EMBL" id="RBP07099.1"/>
    </source>
</evidence>
<dbReference type="GO" id="GO:0015188">
    <property type="term" value="F:L-isoleucine transmembrane transporter activity"/>
    <property type="evidence" value="ECO:0007669"/>
    <property type="project" value="TreeGrafter"/>
</dbReference>
<dbReference type="GO" id="GO:0042941">
    <property type="term" value="P:D-alanine transmembrane transport"/>
    <property type="evidence" value="ECO:0007669"/>
    <property type="project" value="TreeGrafter"/>
</dbReference>
<organism evidence="5 6">
    <name type="scientific">Roseiarcus fermentans</name>
    <dbReference type="NCBI Taxonomy" id="1473586"/>
    <lineage>
        <taxon>Bacteria</taxon>
        <taxon>Pseudomonadati</taxon>
        <taxon>Pseudomonadota</taxon>
        <taxon>Alphaproteobacteria</taxon>
        <taxon>Hyphomicrobiales</taxon>
        <taxon>Roseiarcaceae</taxon>
        <taxon>Roseiarcus</taxon>
    </lineage>
</organism>